<dbReference type="RefSeq" id="WP_231485676.1">
    <property type="nucleotide sequence ID" value="NZ_BAAAZO010000012.1"/>
</dbReference>
<name>A0ABP7AJT2_9ACTN</name>
<keyword evidence="1" id="KW-0175">Coiled coil</keyword>
<evidence type="ECO:0000256" key="1">
    <source>
        <dbReference type="SAM" id="Coils"/>
    </source>
</evidence>
<comment type="caution">
    <text evidence="2">The sequence shown here is derived from an EMBL/GenBank/DDBJ whole genome shotgun (WGS) entry which is preliminary data.</text>
</comment>
<dbReference type="Proteomes" id="UP001501074">
    <property type="component" value="Unassembled WGS sequence"/>
</dbReference>
<dbReference type="GO" id="GO:0008168">
    <property type="term" value="F:methyltransferase activity"/>
    <property type="evidence" value="ECO:0007669"/>
    <property type="project" value="UniProtKB-KW"/>
</dbReference>
<evidence type="ECO:0000313" key="3">
    <source>
        <dbReference type="Proteomes" id="UP001501074"/>
    </source>
</evidence>
<dbReference type="Gene3D" id="3.40.50.150">
    <property type="entry name" value="Vaccinia Virus protein VP39"/>
    <property type="match status" value="1"/>
</dbReference>
<dbReference type="InterPro" id="IPR029063">
    <property type="entry name" value="SAM-dependent_MTases_sf"/>
</dbReference>
<sequence>MSQNWAQQAATRALKPALNVLDRRIERLARKRARQVVDESRSVRDLKGEANKLRKELVSVQTELARMRGEVTSSGFAIDLLLGSHGRRSSRLMNKEDLQKLAAQVTRTAQAPDAYNRVVQAYRTLFELELRGVGRLAGSPQNIVGKLATTPLLDPPNGEILEIGTLFGLFSGGMVRQISRIGLKYELTIIDPLASVQLQVTQLRPDTSGSPVTETVVRENLALAGVDPERLRLIRGFSEDPAIQAQASDREYGVIVIDGDHSAEGVANDLVFAEKIAAPGGIVVLDDYGTQGWPGVEEAATRHLAGDTRFEFLGRVSTSAFLRARPLGTEAE</sequence>
<keyword evidence="2" id="KW-0808">Transferase</keyword>
<protein>
    <submittedName>
        <fullName evidence="2">Class I SAM-dependent methyltransferase</fullName>
    </submittedName>
</protein>
<keyword evidence="3" id="KW-1185">Reference proteome</keyword>
<proteinExistence type="predicted"/>
<keyword evidence="2" id="KW-0489">Methyltransferase</keyword>
<evidence type="ECO:0000313" key="2">
    <source>
        <dbReference type="EMBL" id="GAA3633648.1"/>
    </source>
</evidence>
<gene>
    <name evidence="2" type="ORF">GCM10022223_59980</name>
</gene>
<dbReference type="EMBL" id="BAAAZO010000012">
    <property type="protein sequence ID" value="GAA3633648.1"/>
    <property type="molecule type" value="Genomic_DNA"/>
</dbReference>
<accession>A0ABP7AJT2</accession>
<dbReference type="SUPFAM" id="SSF53335">
    <property type="entry name" value="S-adenosyl-L-methionine-dependent methyltransferases"/>
    <property type="match status" value="1"/>
</dbReference>
<dbReference type="GO" id="GO:0032259">
    <property type="term" value="P:methylation"/>
    <property type="evidence" value="ECO:0007669"/>
    <property type="project" value="UniProtKB-KW"/>
</dbReference>
<feature type="coiled-coil region" evidence="1">
    <location>
        <begin position="36"/>
        <end position="70"/>
    </location>
</feature>
<organism evidence="2 3">
    <name type="scientific">Kineosporia mesophila</name>
    <dbReference type="NCBI Taxonomy" id="566012"/>
    <lineage>
        <taxon>Bacteria</taxon>
        <taxon>Bacillati</taxon>
        <taxon>Actinomycetota</taxon>
        <taxon>Actinomycetes</taxon>
        <taxon>Kineosporiales</taxon>
        <taxon>Kineosporiaceae</taxon>
        <taxon>Kineosporia</taxon>
    </lineage>
</organism>
<dbReference type="Pfam" id="PF13578">
    <property type="entry name" value="Methyltransf_24"/>
    <property type="match status" value="1"/>
</dbReference>
<reference evidence="3" key="1">
    <citation type="journal article" date="2019" name="Int. J. Syst. Evol. Microbiol.">
        <title>The Global Catalogue of Microorganisms (GCM) 10K type strain sequencing project: providing services to taxonomists for standard genome sequencing and annotation.</title>
        <authorList>
            <consortium name="The Broad Institute Genomics Platform"/>
            <consortium name="The Broad Institute Genome Sequencing Center for Infectious Disease"/>
            <person name="Wu L."/>
            <person name="Ma J."/>
        </authorList>
    </citation>
    <scope>NUCLEOTIDE SEQUENCE [LARGE SCALE GENOMIC DNA]</scope>
    <source>
        <strain evidence="3">JCM 16902</strain>
    </source>
</reference>